<proteinExistence type="predicted"/>
<gene>
    <name evidence="2" type="ORF">DFQ04_0840</name>
</gene>
<dbReference type="EMBL" id="SNYF01000005">
    <property type="protein sequence ID" value="TDQ19024.1"/>
    <property type="molecule type" value="Genomic_DNA"/>
</dbReference>
<name>A0A4R6TC36_9BACT</name>
<sequence length="263" mass="30341">MNCNFIFPIRPKTLSVVVVLVFFLSHYSLAQENDKKDDSTPYELMSSYYNKDFHPFKKRNIYLGMAFGLEDKQSTNTTGLFENIIAGDRLNYDLLLRAGYYTGDYGMAGINFKYYQNRFEGQVFREPDTLQSNSISRGIEFTPNFRSSVPLTDNERLSFFTEVGLTFGFGNTLRRTVKDLDVVDKTFSSDFNFRVGISPGITFFAMENFAFEIQLNVLGYELQVRDQKVNDGVESREIRQNVDFKIDLLSLNLGLAYYFGSKR</sequence>
<protein>
    <recommendedName>
        <fullName evidence="4">Outer membrane protein with beta-barrel domain</fullName>
    </recommendedName>
</protein>
<evidence type="ECO:0000256" key="1">
    <source>
        <dbReference type="SAM" id="SignalP"/>
    </source>
</evidence>
<accession>A0A4R6TC36</accession>
<evidence type="ECO:0000313" key="3">
    <source>
        <dbReference type="Proteomes" id="UP000294535"/>
    </source>
</evidence>
<keyword evidence="3" id="KW-1185">Reference proteome</keyword>
<evidence type="ECO:0000313" key="2">
    <source>
        <dbReference type="EMBL" id="TDQ19024.1"/>
    </source>
</evidence>
<dbReference type="RefSeq" id="WP_133552959.1">
    <property type="nucleotide sequence ID" value="NZ_SNYF01000005.1"/>
</dbReference>
<dbReference type="AlphaFoldDB" id="A0A4R6TC36"/>
<dbReference type="Proteomes" id="UP000294535">
    <property type="component" value="Unassembled WGS sequence"/>
</dbReference>
<reference evidence="2 3" key="1">
    <citation type="submission" date="2019-03" db="EMBL/GenBank/DDBJ databases">
        <title>Genomic Encyclopedia of Type Strains, Phase III (KMG-III): the genomes of soil and plant-associated and newly described type strains.</title>
        <authorList>
            <person name="Whitman W."/>
        </authorList>
    </citation>
    <scope>NUCLEOTIDE SEQUENCE [LARGE SCALE GENOMIC DNA]</scope>
    <source>
        <strain evidence="2 3">CECT 8446</strain>
    </source>
</reference>
<comment type="caution">
    <text evidence="2">The sequence shown here is derived from an EMBL/GenBank/DDBJ whole genome shotgun (WGS) entry which is preliminary data.</text>
</comment>
<feature type="chain" id="PRO_5020449350" description="Outer membrane protein with beta-barrel domain" evidence="1">
    <location>
        <begin position="31"/>
        <end position="263"/>
    </location>
</feature>
<dbReference type="OrthoDB" id="1427853at2"/>
<keyword evidence="1" id="KW-0732">Signal</keyword>
<organism evidence="2 3">
    <name type="scientific">Algoriphagus boseongensis</name>
    <dbReference type="NCBI Taxonomy" id="1442587"/>
    <lineage>
        <taxon>Bacteria</taxon>
        <taxon>Pseudomonadati</taxon>
        <taxon>Bacteroidota</taxon>
        <taxon>Cytophagia</taxon>
        <taxon>Cytophagales</taxon>
        <taxon>Cyclobacteriaceae</taxon>
        <taxon>Algoriphagus</taxon>
    </lineage>
</organism>
<evidence type="ECO:0008006" key="4">
    <source>
        <dbReference type="Google" id="ProtNLM"/>
    </source>
</evidence>
<feature type="signal peptide" evidence="1">
    <location>
        <begin position="1"/>
        <end position="30"/>
    </location>
</feature>